<dbReference type="PANTHER" id="PTHR38812">
    <property type="entry name" value="MU-LIKE PROPHAGE FLUMU PROTEIN GP42"/>
    <property type="match status" value="1"/>
</dbReference>
<reference evidence="4 5" key="1">
    <citation type="journal article" date="2012" name="J. Bacteriol.">
        <title>Genome Sequence of n-Alkane-Degrading Hydrocarboniphaga effusa Strain AP103T (ATCC BAA-332T).</title>
        <authorList>
            <person name="Chang H.K."/>
            <person name="Zylstra G.J."/>
            <person name="Chae J.C."/>
        </authorList>
    </citation>
    <scope>NUCLEOTIDE SEQUENCE [LARGE SCALE GENOMIC DNA]</scope>
    <source>
        <strain evidence="4 5">AP103</strain>
    </source>
</reference>
<dbReference type="InterPro" id="IPR013491">
    <property type="entry name" value="Tape_meas_N"/>
</dbReference>
<dbReference type="PANTHER" id="PTHR38812:SF2">
    <property type="entry name" value="MU-LIKE PROPHAGE FLUMU PROTEIN GP42"/>
    <property type="match status" value="1"/>
</dbReference>
<comment type="caution">
    <text evidence="4">The sequence shown here is derived from an EMBL/GenBank/DDBJ whole genome shotgun (WGS) entry which is preliminary data.</text>
</comment>
<sequence>MNEIGIVLRVNTQEAARLSAAVKDVQTQNRSLERDLQRALKLKETELRLATQMADAQKTLNNQYTFAAAALANEADEIAHSLELQRSRGREAVRAAEERAKIAQQEIVRAEAARKSEAKLAAEQAAERRQWQANATALQQFKIKTIGENIAAEEAANASAKAQLDRRAAWERENAAALRAFKVKSIGEAIDAEITAQARLDRLHAAAIAEDIARERARTNAVVRAREQATAAKAAEARGALSAVGVGSRLLGGPVAAIAYALTTGAAASSRQSVDFERAEQSIAAATGSLAIARAEMQKVEEQADRLGLSVTSTAKTWSQFQAASKGTTLEGGRTRDIFLAVSEAAQKLNLRSEETEGALRALGQMMSKGKVQAEELRGQLGDRLPGAFNIMARALGVSTAQLDKMLQQGEVLAEDALPKFAAELRRTFDTDALTRIDTAASNFTRLANEIKIAASAFGELVNTAASPAAGGIAGFMRDARESARFQQEYGFLDKGFNPAAVGRNDPRYFNANDAAFRKRIEAFYQQTATVYGPTGEGGFDFTAGLIPRPSASEKARLSGADLLSSGVTPLSDKDRKALLTVERQILTVNKALTEEQRFQARLANGEFEGQQRALIDAQRRLAIATDGARAADRATVSKEKLKALSQAQAGYAAELLTSDAAHNEQIKDGIRGQMARNAALQEELNTGARITNVRRRELEALYSIADVTGRSRESEADITEELQKQADLRREARQIAEEALLDASRSSGINLGQSRSHKEIEAETRALIDQENGDYLTKRISLELSGENSQEAERQLYEDHQRKLTEIAMAGEDARVALTRARADIIGGIFGNLANTAQAFGEDGFKAYKAFAIAEATASMISGAVGAFAQASKTYPPPFGQVMGGIAAGAVVASGIAQIAQIRSLSYGGGRELGGGVNERSFYEVGEKGRPELYEQDGKLYMIPGNNGRVTPASSMPAAAVAPAPVVRIENHGEPLNVRMKSLMGNVLTLEAVPAIVDQARVGARSDRMRDLEAVGPETRYRQSREGTRTRPSRRRFA</sequence>
<dbReference type="EMBL" id="AKGD01000002">
    <property type="protein sequence ID" value="EIT69461.1"/>
    <property type="molecule type" value="Genomic_DNA"/>
</dbReference>
<evidence type="ECO:0000313" key="5">
    <source>
        <dbReference type="Proteomes" id="UP000003704"/>
    </source>
</evidence>
<dbReference type="NCBIfam" id="TIGR02675">
    <property type="entry name" value="tape_meas_nterm"/>
    <property type="match status" value="1"/>
</dbReference>
<proteinExistence type="predicted"/>
<dbReference type="OrthoDB" id="8019720at2"/>
<organism evidence="4 5">
    <name type="scientific">Hydrocarboniphaga effusa AP103</name>
    <dbReference type="NCBI Taxonomy" id="1172194"/>
    <lineage>
        <taxon>Bacteria</taxon>
        <taxon>Pseudomonadati</taxon>
        <taxon>Pseudomonadota</taxon>
        <taxon>Gammaproteobacteria</taxon>
        <taxon>Nevskiales</taxon>
        <taxon>Nevskiaceae</taxon>
        <taxon>Hydrocarboniphaga</taxon>
    </lineage>
</organism>
<evidence type="ECO:0000256" key="2">
    <source>
        <dbReference type="SAM" id="MobiDB-lite"/>
    </source>
</evidence>
<name>I8I1C8_9GAMM</name>
<feature type="coiled-coil region" evidence="1">
    <location>
        <begin position="15"/>
        <end position="42"/>
    </location>
</feature>
<feature type="domain" description="Tape measure protein N-terminal" evidence="3">
    <location>
        <begin position="275"/>
        <end position="459"/>
    </location>
</feature>
<evidence type="ECO:0000313" key="4">
    <source>
        <dbReference type="EMBL" id="EIT69461.1"/>
    </source>
</evidence>
<protein>
    <recommendedName>
        <fullName evidence="3">Tape measure protein N-terminal domain-containing protein</fullName>
    </recommendedName>
</protein>
<feature type="region of interest" description="Disordered" evidence="2">
    <location>
        <begin position="1012"/>
        <end position="1039"/>
    </location>
</feature>
<feature type="compositionally biased region" description="Basic and acidic residues" evidence="2">
    <location>
        <begin position="1012"/>
        <end position="1030"/>
    </location>
</feature>
<feature type="coiled-coil region" evidence="1">
    <location>
        <begin position="86"/>
        <end position="113"/>
    </location>
</feature>
<evidence type="ECO:0000256" key="1">
    <source>
        <dbReference type="SAM" id="Coils"/>
    </source>
</evidence>
<gene>
    <name evidence="4" type="ORF">WQQ_30430</name>
</gene>
<dbReference type="InterPro" id="IPR053058">
    <property type="entry name" value="Mulikevirus_tape_measure"/>
</dbReference>
<keyword evidence="1" id="KW-0175">Coiled coil</keyword>
<dbReference type="AlphaFoldDB" id="I8I1C8"/>
<dbReference type="Pfam" id="PF20155">
    <property type="entry name" value="TMP_3"/>
    <property type="match status" value="1"/>
</dbReference>
<dbReference type="STRING" id="1172194.WQQ_30430"/>
<evidence type="ECO:0000259" key="3">
    <source>
        <dbReference type="Pfam" id="PF20155"/>
    </source>
</evidence>
<dbReference type="Proteomes" id="UP000003704">
    <property type="component" value="Unassembled WGS sequence"/>
</dbReference>
<dbReference type="PATRIC" id="fig|1172194.4.peg.2949"/>
<keyword evidence="5" id="KW-1185">Reference proteome</keyword>
<accession>I8I1C8</accession>
<feature type="coiled-coil region" evidence="1">
    <location>
        <begin position="283"/>
        <end position="310"/>
    </location>
</feature>
<dbReference type="RefSeq" id="WP_007185984.1">
    <property type="nucleotide sequence ID" value="NZ_AKGD01000002.1"/>
</dbReference>